<sequence length="250" mass="27465">MPCTVTKGQGVMVFTVTSDPKSSCPPMCQMLGALCYNPLCCSVSQHLKKIQSTSQSALGAVQIMIGLLNIGLGVILSVSGGGSGWEMDVYAYPYWLAAFFIVFGIICILSEKFPSPCLVITNVILNLSGVCFAIAAIVLYSINIADMRFWWLCDRDDYYWYDRQTQPTPSSSEMFFKERCQEGRDIILILMRATNGILIVLSVLQLCVAISCAVLGIKSLRKNAKDMKASAVETEPYKPLLEEVTANPIV</sequence>
<feature type="transmembrane region" description="Helical" evidence="6">
    <location>
        <begin position="92"/>
        <end position="110"/>
    </location>
</feature>
<dbReference type="GeneTree" id="ENSGT00510000051675"/>
<name>A0A667X9I8_9TELE</name>
<evidence type="ECO:0000256" key="4">
    <source>
        <dbReference type="ARBA" id="ARBA00022989"/>
    </source>
</evidence>
<evidence type="ECO:0000256" key="5">
    <source>
        <dbReference type="ARBA" id="ARBA00023136"/>
    </source>
</evidence>
<keyword evidence="5 6" id="KW-0472">Membrane</keyword>
<reference evidence="7" key="1">
    <citation type="submission" date="2019-06" db="EMBL/GenBank/DDBJ databases">
        <authorList>
            <consortium name="Wellcome Sanger Institute Data Sharing"/>
        </authorList>
    </citation>
    <scope>NUCLEOTIDE SEQUENCE [LARGE SCALE GENOMIC DNA]</scope>
</reference>
<proteinExistence type="inferred from homology"/>
<dbReference type="FunCoup" id="A0A667X9I8">
    <property type="interactions" value="3"/>
</dbReference>
<reference evidence="7" key="2">
    <citation type="submission" date="2025-08" db="UniProtKB">
        <authorList>
            <consortium name="Ensembl"/>
        </authorList>
    </citation>
    <scope>IDENTIFICATION</scope>
</reference>
<evidence type="ECO:0000256" key="3">
    <source>
        <dbReference type="ARBA" id="ARBA00022692"/>
    </source>
</evidence>
<dbReference type="GO" id="GO:0016020">
    <property type="term" value="C:membrane"/>
    <property type="evidence" value="ECO:0007669"/>
    <property type="project" value="UniProtKB-SubCell"/>
</dbReference>
<dbReference type="InParanoid" id="A0A667X9I8"/>
<dbReference type="PANTHER" id="PTHR23320:SF125">
    <property type="entry name" value="TRANSMEMBRANE PROTEIN 176L.1-RELATED"/>
    <property type="match status" value="1"/>
</dbReference>
<dbReference type="InterPro" id="IPR007237">
    <property type="entry name" value="CD20-like"/>
</dbReference>
<comment type="similarity">
    <text evidence="2">Belongs to the MS4A family.</text>
</comment>
<feature type="transmembrane region" description="Helical" evidence="6">
    <location>
        <begin position="117"/>
        <end position="142"/>
    </location>
</feature>
<accession>A0A667X9I8</accession>
<feature type="transmembrane region" description="Helical" evidence="6">
    <location>
        <begin position="197"/>
        <end position="217"/>
    </location>
</feature>
<protein>
    <submittedName>
        <fullName evidence="7">Uncharacterized LOC115374138</fullName>
    </submittedName>
</protein>
<dbReference type="Pfam" id="PF04103">
    <property type="entry name" value="CD20"/>
    <property type="match status" value="1"/>
</dbReference>
<feature type="transmembrane region" description="Helical" evidence="6">
    <location>
        <begin position="57"/>
        <end position="80"/>
    </location>
</feature>
<dbReference type="Proteomes" id="UP000472263">
    <property type="component" value="Chromosome 16"/>
</dbReference>
<evidence type="ECO:0000313" key="8">
    <source>
        <dbReference type="Proteomes" id="UP000472263"/>
    </source>
</evidence>
<keyword evidence="8" id="KW-1185">Reference proteome</keyword>
<keyword evidence="3 6" id="KW-0812">Transmembrane</keyword>
<reference evidence="7" key="3">
    <citation type="submission" date="2025-09" db="UniProtKB">
        <authorList>
            <consortium name="Ensembl"/>
        </authorList>
    </citation>
    <scope>IDENTIFICATION</scope>
</reference>
<dbReference type="PANTHER" id="PTHR23320">
    <property type="entry name" value="MEMBRANE-SPANNING 4-DOMAINS SUBFAMILY A MS4A -RELATED"/>
    <property type="match status" value="1"/>
</dbReference>
<evidence type="ECO:0000256" key="6">
    <source>
        <dbReference type="SAM" id="Phobius"/>
    </source>
</evidence>
<evidence type="ECO:0000313" key="7">
    <source>
        <dbReference type="Ensembl" id="ENSMMDP00005005546.1"/>
    </source>
</evidence>
<evidence type="ECO:0000256" key="1">
    <source>
        <dbReference type="ARBA" id="ARBA00004141"/>
    </source>
</evidence>
<dbReference type="AlphaFoldDB" id="A0A667X9I8"/>
<evidence type="ECO:0000256" key="2">
    <source>
        <dbReference type="ARBA" id="ARBA00009565"/>
    </source>
</evidence>
<keyword evidence="4 6" id="KW-1133">Transmembrane helix</keyword>
<dbReference type="OrthoDB" id="8951938at2759"/>
<gene>
    <name evidence="7" type="primary">tmem176l.4</name>
</gene>
<dbReference type="InterPro" id="IPR030417">
    <property type="entry name" value="MS4A"/>
</dbReference>
<dbReference type="Ensembl" id="ENSMMDT00005005696.1">
    <property type="protein sequence ID" value="ENSMMDP00005005546.1"/>
    <property type="gene ID" value="ENSMMDG00005003085.1"/>
</dbReference>
<organism evidence="7 8">
    <name type="scientific">Myripristis murdjan</name>
    <name type="common">pinecone soldierfish</name>
    <dbReference type="NCBI Taxonomy" id="586833"/>
    <lineage>
        <taxon>Eukaryota</taxon>
        <taxon>Metazoa</taxon>
        <taxon>Chordata</taxon>
        <taxon>Craniata</taxon>
        <taxon>Vertebrata</taxon>
        <taxon>Euteleostomi</taxon>
        <taxon>Actinopterygii</taxon>
        <taxon>Neopterygii</taxon>
        <taxon>Teleostei</taxon>
        <taxon>Neoteleostei</taxon>
        <taxon>Acanthomorphata</taxon>
        <taxon>Holocentriformes</taxon>
        <taxon>Holocentridae</taxon>
        <taxon>Myripristis</taxon>
    </lineage>
</organism>
<comment type="subcellular location">
    <subcellularLocation>
        <location evidence="1">Membrane</location>
        <topology evidence="1">Multi-pass membrane protein</topology>
    </subcellularLocation>
</comment>